<evidence type="ECO:0000256" key="2">
    <source>
        <dbReference type="ARBA" id="ARBA00007599"/>
    </source>
</evidence>
<protein>
    <recommendedName>
        <fullName evidence="3">tRNA threonylcarbamoyladenosine biosynthesis protein TsaE</fullName>
    </recommendedName>
    <alternativeName>
        <fullName evidence="10">t(6)A37 threonylcarbamoyladenosine biosynthesis protein TsaE</fullName>
    </alternativeName>
</protein>
<dbReference type="EMBL" id="CP036262">
    <property type="protein sequence ID" value="QDS95486.1"/>
    <property type="molecule type" value="Genomic_DNA"/>
</dbReference>
<dbReference type="AlphaFoldDB" id="A0A517MKR8"/>
<keyword evidence="5" id="KW-0819">tRNA processing</keyword>
<gene>
    <name evidence="11" type="primary">tsaE</name>
    <name evidence="11" type="ORF">FF011L_42820</name>
</gene>
<evidence type="ECO:0000256" key="5">
    <source>
        <dbReference type="ARBA" id="ARBA00022694"/>
    </source>
</evidence>
<evidence type="ECO:0000256" key="4">
    <source>
        <dbReference type="ARBA" id="ARBA00022490"/>
    </source>
</evidence>
<evidence type="ECO:0000256" key="6">
    <source>
        <dbReference type="ARBA" id="ARBA00022723"/>
    </source>
</evidence>
<evidence type="ECO:0000256" key="3">
    <source>
        <dbReference type="ARBA" id="ARBA00019010"/>
    </source>
</evidence>
<dbReference type="GO" id="GO:0002949">
    <property type="term" value="P:tRNA threonylcarbamoyladenosine modification"/>
    <property type="evidence" value="ECO:0007669"/>
    <property type="project" value="InterPro"/>
</dbReference>
<dbReference type="Proteomes" id="UP000320672">
    <property type="component" value="Chromosome"/>
</dbReference>
<dbReference type="GO" id="GO:0046872">
    <property type="term" value="F:metal ion binding"/>
    <property type="evidence" value="ECO:0007669"/>
    <property type="project" value="UniProtKB-KW"/>
</dbReference>
<dbReference type="PANTHER" id="PTHR33540">
    <property type="entry name" value="TRNA THREONYLCARBAMOYLADENOSINE BIOSYNTHESIS PROTEIN TSAE"/>
    <property type="match status" value="1"/>
</dbReference>
<evidence type="ECO:0000256" key="9">
    <source>
        <dbReference type="ARBA" id="ARBA00022842"/>
    </source>
</evidence>
<dbReference type="InterPro" id="IPR003442">
    <property type="entry name" value="T6A_TsaE"/>
</dbReference>
<keyword evidence="8" id="KW-0067">ATP-binding</keyword>
<dbReference type="SUPFAM" id="SSF52540">
    <property type="entry name" value="P-loop containing nucleoside triphosphate hydrolases"/>
    <property type="match status" value="1"/>
</dbReference>
<evidence type="ECO:0000313" key="12">
    <source>
        <dbReference type="Proteomes" id="UP000320672"/>
    </source>
</evidence>
<evidence type="ECO:0000313" key="11">
    <source>
        <dbReference type="EMBL" id="QDS95486.1"/>
    </source>
</evidence>
<dbReference type="GO" id="GO:0005524">
    <property type="term" value="F:ATP binding"/>
    <property type="evidence" value="ECO:0007669"/>
    <property type="project" value="UniProtKB-KW"/>
</dbReference>
<evidence type="ECO:0000256" key="8">
    <source>
        <dbReference type="ARBA" id="ARBA00022840"/>
    </source>
</evidence>
<dbReference type="RefSeq" id="WP_246109530.1">
    <property type="nucleotide sequence ID" value="NZ_CP036262.1"/>
</dbReference>
<reference evidence="11 12" key="1">
    <citation type="submission" date="2019-02" db="EMBL/GenBank/DDBJ databases">
        <title>Deep-cultivation of Planctomycetes and their phenomic and genomic characterization uncovers novel biology.</title>
        <authorList>
            <person name="Wiegand S."/>
            <person name="Jogler M."/>
            <person name="Boedeker C."/>
            <person name="Pinto D."/>
            <person name="Vollmers J."/>
            <person name="Rivas-Marin E."/>
            <person name="Kohn T."/>
            <person name="Peeters S.H."/>
            <person name="Heuer A."/>
            <person name="Rast P."/>
            <person name="Oberbeckmann S."/>
            <person name="Bunk B."/>
            <person name="Jeske O."/>
            <person name="Meyerdierks A."/>
            <person name="Storesund J.E."/>
            <person name="Kallscheuer N."/>
            <person name="Luecker S."/>
            <person name="Lage O.M."/>
            <person name="Pohl T."/>
            <person name="Merkel B.J."/>
            <person name="Hornburger P."/>
            <person name="Mueller R.-W."/>
            <person name="Bruemmer F."/>
            <person name="Labrenz M."/>
            <person name="Spormann A.M."/>
            <person name="Op den Camp H."/>
            <person name="Overmann J."/>
            <person name="Amann R."/>
            <person name="Jetten M.S.M."/>
            <person name="Mascher T."/>
            <person name="Medema M.H."/>
            <person name="Devos D.P."/>
            <person name="Kaster A.-K."/>
            <person name="Ovreas L."/>
            <person name="Rohde M."/>
            <person name="Galperin M.Y."/>
            <person name="Jogler C."/>
        </authorList>
    </citation>
    <scope>NUCLEOTIDE SEQUENCE [LARGE SCALE GENOMIC DNA]</scope>
    <source>
        <strain evidence="11 12">FF011L</strain>
    </source>
</reference>
<dbReference type="InterPro" id="IPR027417">
    <property type="entry name" value="P-loop_NTPase"/>
</dbReference>
<dbReference type="Gene3D" id="3.40.50.300">
    <property type="entry name" value="P-loop containing nucleotide triphosphate hydrolases"/>
    <property type="match status" value="1"/>
</dbReference>
<comment type="subcellular location">
    <subcellularLocation>
        <location evidence="1">Cytoplasm</location>
    </subcellularLocation>
</comment>
<keyword evidence="7" id="KW-0547">Nucleotide-binding</keyword>
<dbReference type="NCBIfam" id="TIGR00150">
    <property type="entry name" value="T6A_YjeE"/>
    <property type="match status" value="1"/>
</dbReference>
<sequence length="169" mass="19082">MSEEPVMFHSQHSLLATLQWRTPEETLAFAQLLDLHLPERCGLGLVGTLGAGKTFLAQRFAETIGVEKGTVTSPTFTVVQEYQAKRRLTHLDAYRIVDEDELWELGIDELFEEPAVTLIEWADRFAAEMPQEMLWIQILLQEDGSRTVRISGDPGIWSERVGKIQAALS</sequence>
<dbReference type="Pfam" id="PF02367">
    <property type="entry name" value="TsaE"/>
    <property type="match status" value="1"/>
</dbReference>
<proteinExistence type="inferred from homology"/>
<accession>A0A517MKR8</accession>
<evidence type="ECO:0000256" key="7">
    <source>
        <dbReference type="ARBA" id="ARBA00022741"/>
    </source>
</evidence>
<organism evidence="11 12">
    <name type="scientific">Roseimaritima multifibrata</name>
    <dbReference type="NCBI Taxonomy" id="1930274"/>
    <lineage>
        <taxon>Bacteria</taxon>
        <taxon>Pseudomonadati</taxon>
        <taxon>Planctomycetota</taxon>
        <taxon>Planctomycetia</taxon>
        <taxon>Pirellulales</taxon>
        <taxon>Pirellulaceae</taxon>
        <taxon>Roseimaritima</taxon>
    </lineage>
</organism>
<dbReference type="GO" id="GO:0005737">
    <property type="term" value="C:cytoplasm"/>
    <property type="evidence" value="ECO:0007669"/>
    <property type="project" value="UniProtKB-SubCell"/>
</dbReference>
<evidence type="ECO:0000256" key="10">
    <source>
        <dbReference type="ARBA" id="ARBA00032441"/>
    </source>
</evidence>
<dbReference type="PANTHER" id="PTHR33540:SF2">
    <property type="entry name" value="TRNA THREONYLCARBAMOYLADENOSINE BIOSYNTHESIS PROTEIN TSAE"/>
    <property type="match status" value="1"/>
</dbReference>
<keyword evidence="9" id="KW-0460">Magnesium</keyword>
<evidence type="ECO:0000256" key="1">
    <source>
        <dbReference type="ARBA" id="ARBA00004496"/>
    </source>
</evidence>
<keyword evidence="12" id="KW-1185">Reference proteome</keyword>
<keyword evidence="4" id="KW-0963">Cytoplasm</keyword>
<name>A0A517MKR8_9BACT</name>
<comment type="similarity">
    <text evidence="2">Belongs to the TsaE family.</text>
</comment>
<keyword evidence="6" id="KW-0479">Metal-binding</keyword>
<dbReference type="KEGG" id="rml:FF011L_42820"/>